<organism evidence="3 4">
    <name type="scientific">Necator americanus</name>
    <name type="common">Human hookworm</name>
    <dbReference type="NCBI Taxonomy" id="51031"/>
    <lineage>
        <taxon>Eukaryota</taxon>
        <taxon>Metazoa</taxon>
        <taxon>Ecdysozoa</taxon>
        <taxon>Nematoda</taxon>
        <taxon>Chromadorea</taxon>
        <taxon>Rhabditida</taxon>
        <taxon>Rhabditina</taxon>
        <taxon>Rhabditomorpha</taxon>
        <taxon>Strongyloidea</taxon>
        <taxon>Ancylostomatidae</taxon>
        <taxon>Bunostominae</taxon>
        <taxon>Necator</taxon>
    </lineage>
</organism>
<evidence type="ECO:0000256" key="2">
    <source>
        <dbReference type="SAM" id="Phobius"/>
    </source>
</evidence>
<feature type="region of interest" description="Disordered" evidence="1">
    <location>
        <begin position="46"/>
        <end position="68"/>
    </location>
</feature>
<feature type="region of interest" description="Disordered" evidence="1">
    <location>
        <begin position="139"/>
        <end position="160"/>
    </location>
</feature>
<proteinExistence type="predicted"/>
<accession>A0ABR1CY70</accession>
<feature type="compositionally biased region" description="Basic and acidic residues" evidence="1">
    <location>
        <begin position="149"/>
        <end position="160"/>
    </location>
</feature>
<gene>
    <name evidence="3" type="primary">Necator_chrIII.g11245</name>
    <name evidence="3" type="ORF">RB195_010480</name>
</gene>
<comment type="caution">
    <text evidence="3">The sequence shown here is derived from an EMBL/GenBank/DDBJ whole genome shotgun (WGS) entry which is preliminary data.</text>
</comment>
<dbReference type="Proteomes" id="UP001303046">
    <property type="component" value="Unassembled WGS sequence"/>
</dbReference>
<dbReference type="EMBL" id="JAVFWL010000003">
    <property type="protein sequence ID" value="KAK6743248.1"/>
    <property type="molecule type" value="Genomic_DNA"/>
</dbReference>
<reference evidence="3 4" key="1">
    <citation type="submission" date="2023-08" db="EMBL/GenBank/DDBJ databases">
        <title>A Necator americanus chromosomal reference genome.</title>
        <authorList>
            <person name="Ilik V."/>
            <person name="Petrzelkova K.J."/>
            <person name="Pardy F."/>
            <person name="Fuh T."/>
            <person name="Niatou-Singa F.S."/>
            <person name="Gouil Q."/>
            <person name="Baker L."/>
            <person name="Ritchie M.E."/>
            <person name="Jex A.R."/>
            <person name="Gazzola D."/>
            <person name="Li H."/>
            <person name="Toshio Fujiwara R."/>
            <person name="Zhan B."/>
            <person name="Aroian R.V."/>
            <person name="Pafco B."/>
            <person name="Schwarz E.M."/>
        </authorList>
    </citation>
    <scope>NUCLEOTIDE SEQUENCE [LARGE SCALE GENOMIC DNA]</scope>
    <source>
        <strain evidence="3 4">Aroian</strain>
        <tissue evidence="3">Whole animal</tissue>
    </source>
</reference>
<sequence length="160" mass="18053">MGRITRVSSSQHEVVRNVELRMSNGRKVRRLVNLLIPLEVRDSHQADTTTARIPENHAGSSSDADGRQNVRYNLQPRREKENHSAIVNFTRSGAATVMLLMTFFFLPEIAKAGFQMNYSHGAKGTIRYMRGGAQLTSNLRKRALSSEEQPERERDSSIKG</sequence>
<evidence type="ECO:0000256" key="1">
    <source>
        <dbReference type="SAM" id="MobiDB-lite"/>
    </source>
</evidence>
<keyword evidence="2" id="KW-1133">Transmembrane helix</keyword>
<keyword evidence="2" id="KW-0812">Transmembrane</keyword>
<evidence type="ECO:0000313" key="3">
    <source>
        <dbReference type="EMBL" id="KAK6743248.1"/>
    </source>
</evidence>
<name>A0ABR1CY70_NECAM</name>
<feature type="transmembrane region" description="Helical" evidence="2">
    <location>
        <begin position="85"/>
        <end position="106"/>
    </location>
</feature>
<keyword evidence="4" id="KW-1185">Reference proteome</keyword>
<protein>
    <submittedName>
        <fullName evidence="3">Uncharacterized protein</fullName>
    </submittedName>
</protein>
<keyword evidence="2" id="KW-0472">Membrane</keyword>
<evidence type="ECO:0000313" key="4">
    <source>
        <dbReference type="Proteomes" id="UP001303046"/>
    </source>
</evidence>